<reference evidence="3" key="1">
    <citation type="journal article" date="2020" name="Fungal Divers.">
        <title>Resolving the Mortierellaceae phylogeny through synthesis of multi-gene phylogenetics and phylogenomics.</title>
        <authorList>
            <person name="Vandepol N."/>
            <person name="Liber J."/>
            <person name="Desiro A."/>
            <person name="Na H."/>
            <person name="Kennedy M."/>
            <person name="Barry K."/>
            <person name="Grigoriev I.V."/>
            <person name="Miller A.N."/>
            <person name="O'Donnell K."/>
            <person name="Stajich J.E."/>
            <person name="Bonito G."/>
        </authorList>
    </citation>
    <scope>NUCLEOTIDE SEQUENCE</scope>
    <source>
        <strain evidence="3">REB-010B</strain>
    </source>
</reference>
<keyword evidence="2" id="KW-0732">Signal</keyword>
<feature type="signal peptide" evidence="2">
    <location>
        <begin position="1"/>
        <end position="19"/>
    </location>
</feature>
<dbReference type="Proteomes" id="UP000738325">
    <property type="component" value="Unassembled WGS sequence"/>
</dbReference>
<sequence>MKFATALLFVASSVAVVSAHIGLLYPVPRGGYGTKAFDGRIHTFIGYKDKVHSQTFPCGGYPMGPVTPLKANQLIDVRFYASSLSKAQLKTQPKLGQGKTVSQARHGGGTCEFSLSYDGGKTYGLIGRYTKTCPDAYFKWPIRIPSDVPSCSKKGQCLFVWSWTANILPQYYHNCADITLQGVNGADPKKAFKKSIAIVDFGSKKKNVKAPGDGHSHTPSTGPSSAEKALNSKSKKLSSI</sequence>
<proteinExistence type="predicted"/>
<gene>
    <name evidence="3" type="ORF">BGZ99_003913</name>
</gene>
<evidence type="ECO:0000313" key="3">
    <source>
        <dbReference type="EMBL" id="KAG0321480.1"/>
    </source>
</evidence>
<dbReference type="EMBL" id="JAAAIP010000243">
    <property type="protein sequence ID" value="KAG0321480.1"/>
    <property type="molecule type" value="Genomic_DNA"/>
</dbReference>
<evidence type="ECO:0008006" key="5">
    <source>
        <dbReference type="Google" id="ProtNLM"/>
    </source>
</evidence>
<dbReference type="AlphaFoldDB" id="A0A9P6RNU4"/>
<dbReference type="PANTHER" id="PTHR36182">
    <property type="entry name" value="PROTEIN, PUTATIVE (AFU_ORTHOLOGUE AFUA_6G10930)-RELATED"/>
    <property type="match status" value="1"/>
</dbReference>
<feature type="region of interest" description="Disordered" evidence="1">
    <location>
        <begin position="205"/>
        <end position="240"/>
    </location>
</feature>
<accession>A0A9P6RNU4</accession>
<evidence type="ECO:0000313" key="4">
    <source>
        <dbReference type="Proteomes" id="UP000738325"/>
    </source>
</evidence>
<evidence type="ECO:0000256" key="2">
    <source>
        <dbReference type="SAM" id="SignalP"/>
    </source>
</evidence>
<keyword evidence="4" id="KW-1185">Reference proteome</keyword>
<comment type="caution">
    <text evidence="3">The sequence shown here is derived from an EMBL/GenBank/DDBJ whole genome shotgun (WGS) entry which is preliminary data.</text>
</comment>
<dbReference type="OrthoDB" id="2342176at2759"/>
<name>A0A9P6RNU4_9FUNG</name>
<dbReference type="Gene3D" id="2.70.50.70">
    <property type="match status" value="1"/>
</dbReference>
<feature type="chain" id="PRO_5040516188" description="Lytic polysaccharide monooxygenase" evidence="2">
    <location>
        <begin position="20"/>
        <end position="240"/>
    </location>
</feature>
<evidence type="ECO:0000256" key="1">
    <source>
        <dbReference type="SAM" id="MobiDB-lite"/>
    </source>
</evidence>
<organism evidence="3 4">
    <name type="scientific">Dissophora globulifera</name>
    <dbReference type="NCBI Taxonomy" id="979702"/>
    <lineage>
        <taxon>Eukaryota</taxon>
        <taxon>Fungi</taxon>
        <taxon>Fungi incertae sedis</taxon>
        <taxon>Mucoromycota</taxon>
        <taxon>Mortierellomycotina</taxon>
        <taxon>Mortierellomycetes</taxon>
        <taxon>Mortierellales</taxon>
        <taxon>Mortierellaceae</taxon>
        <taxon>Dissophora</taxon>
    </lineage>
</organism>
<dbReference type="PANTHER" id="PTHR36182:SF1">
    <property type="entry name" value="PROTEIN, PUTATIVE (AFU_ORTHOLOGUE AFUA_6G10930)-RELATED"/>
    <property type="match status" value="1"/>
</dbReference>
<protein>
    <recommendedName>
        <fullName evidence="5">Lytic polysaccharide monooxygenase</fullName>
    </recommendedName>
</protein>